<name>A0A7X0JN84_9HYPH</name>
<protein>
    <recommendedName>
        <fullName evidence="4">DUF3429 domain-containing protein</fullName>
    </recommendedName>
</protein>
<organism evidence="2 3">
    <name type="scientific">Rhizobium soli</name>
    <dbReference type="NCBI Taxonomy" id="424798"/>
    <lineage>
        <taxon>Bacteria</taxon>
        <taxon>Pseudomonadati</taxon>
        <taxon>Pseudomonadota</taxon>
        <taxon>Alphaproteobacteria</taxon>
        <taxon>Hyphomicrobiales</taxon>
        <taxon>Rhizobiaceae</taxon>
        <taxon>Rhizobium/Agrobacterium group</taxon>
        <taxon>Rhizobium</taxon>
    </lineage>
</organism>
<dbReference type="InterPro" id="IPR021836">
    <property type="entry name" value="DUF3429"/>
</dbReference>
<gene>
    <name evidence="2" type="ORF">F4695_004080</name>
</gene>
<evidence type="ECO:0000313" key="3">
    <source>
        <dbReference type="Proteomes" id="UP000585437"/>
    </source>
</evidence>
<reference evidence="2 3" key="1">
    <citation type="submission" date="2020-08" db="EMBL/GenBank/DDBJ databases">
        <title>The Agave Microbiome: Exploring the role of microbial communities in plant adaptations to desert environments.</title>
        <authorList>
            <person name="Partida-Martinez L.P."/>
        </authorList>
    </citation>
    <scope>NUCLEOTIDE SEQUENCE [LARGE SCALE GENOMIC DNA]</scope>
    <source>
        <strain evidence="2 3">AS3.12</strain>
    </source>
</reference>
<keyword evidence="1" id="KW-0472">Membrane</keyword>
<sequence>MTMTPRTISTLLTYCGALPFWLLAFAPSTVLGFETAPAFLSYGAVIASFMAGALWGSAQTGRGDLVFIVASNVLALIAFVTLVASPLPIALLVQVLLFALLLIADHRTLSTDLSRQWYWKLRIRVTALVALAYGVMLFRYAF</sequence>
<feature type="transmembrane region" description="Helical" evidence="1">
    <location>
        <begin position="42"/>
        <end position="58"/>
    </location>
</feature>
<feature type="transmembrane region" description="Helical" evidence="1">
    <location>
        <begin position="121"/>
        <end position="141"/>
    </location>
</feature>
<dbReference type="AlphaFoldDB" id="A0A7X0JN84"/>
<dbReference type="RefSeq" id="WP_184655814.1">
    <property type="nucleotide sequence ID" value="NZ_JACHBU010000010.1"/>
</dbReference>
<dbReference type="Proteomes" id="UP000585437">
    <property type="component" value="Unassembled WGS sequence"/>
</dbReference>
<dbReference type="EMBL" id="JACHBU010000010">
    <property type="protein sequence ID" value="MBB6510688.1"/>
    <property type="molecule type" value="Genomic_DNA"/>
</dbReference>
<evidence type="ECO:0000256" key="1">
    <source>
        <dbReference type="SAM" id="Phobius"/>
    </source>
</evidence>
<comment type="caution">
    <text evidence="2">The sequence shown here is derived from an EMBL/GenBank/DDBJ whole genome shotgun (WGS) entry which is preliminary data.</text>
</comment>
<feature type="transmembrane region" description="Helical" evidence="1">
    <location>
        <begin position="89"/>
        <end position="109"/>
    </location>
</feature>
<evidence type="ECO:0008006" key="4">
    <source>
        <dbReference type="Google" id="ProtNLM"/>
    </source>
</evidence>
<accession>A0A7X0JN84</accession>
<feature type="transmembrane region" description="Helical" evidence="1">
    <location>
        <begin position="65"/>
        <end position="83"/>
    </location>
</feature>
<proteinExistence type="predicted"/>
<dbReference type="Pfam" id="PF11911">
    <property type="entry name" value="DUF3429"/>
    <property type="match status" value="1"/>
</dbReference>
<keyword evidence="1" id="KW-1133">Transmembrane helix</keyword>
<evidence type="ECO:0000313" key="2">
    <source>
        <dbReference type="EMBL" id="MBB6510688.1"/>
    </source>
</evidence>
<keyword evidence="3" id="KW-1185">Reference proteome</keyword>
<keyword evidence="1" id="KW-0812">Transmembrane</keyword>